<proteinExistence type="predicted"/>
<gene>
    <name evidence="1" type="ORF">NTG6680_1528</name>
</gene>
<dbReference type="InterPro" id="IPR029044">
    <property type="entry name" value="Nucleotide-diphossugar_trans"/>
</dbReference>
<sequence length="189" mass="21347">MDDDEFPLNGVLNAAQNAIVNERAQCAGGRVEVDFTRHGRPAWLSDDLLGFLAEVNHSPTPFGITNHSTPIWTGNVAYDMRLFRNDPSLRFDKRYNPEGAAFGGGEVVVMFQRLLSMGARIRHRLDMAVLHGVEPRRLNRRYFLRLHHQAGTRKGLHELPEYMRTLFSIPPSCLAKPPRTISKPLPCCS</sequence>
<dbReference type="Proteomes" id="UP000839052">
    <property type="component" value="Chromosome"/>
</dbReference>
<dbReference type="SUPFAM" id="SSF53448">
    <property type="entry name" value="Nucleotide-diphospho-sugar transferases"/>
    <property type="match status" value="1"/>
</dbReference>
<organism evidence="1 2">
    <name type="scientific">Candidatus Nitrotoga arctica</name>
    <dbReference type="NCBI Taxonomy" id="453162"/>
    <lineage>
        <taxon>Bacteria</taxon>
        <taxon>Pseudomonadati</taxon>
        <taxon>Pseudomonadota</taxon>
        <taxon>Betaproteobacteria</taxon>
        <taxon>Nitrosomonadales</taxon>
        <taxon>Gallionellaceae</taxon>
        <taxon>Candidatus Nitrotoga</taxon>
    </lineage>
</organism>
<accession>A0ABM8YZ07</accession>
<keyword evidence="2" id="KW-1185">Reference proteome</keyword>
<dbReference type="RefSeq" id="WP_239796670.1">
    <property type="nucleotide sequence ID" value="NZ_OU912926.1"/>
</dbReference>
<evidence type="ECO:0000313" key="1">
    <source>
        <dbReference type="EMBL" id="CAG9932781.1"/>
    </source>
</evidence>
<protein>
    <recommendedName>
        <fullName evidence="3">Glycosyl transferase family 2</fullName>
    </recommendedName>
</protein>
<evidence type="ECO:0000313" key="2">
    <source>
        <dbReference type="Proteomes" id="UP000839052"/>
    </source>
</evidence>
<reference evidence="1 2" key="1">
    <citation type="submission" date="2021-10" db="EMBL/GenBank/DDBJ databases">
        <authorList>
            <person name="Koch H."/>
        </authorList>
    </citation>
    <scope>NUCLEOTIDE SEQUENCE [LARGE SCALE GENOMIC DNA]</scope>
    <source>
        <strain evidence="1">6680</strain>
    </source>
</reference>
<dbReference type="EMBL" id="OU912926">
    <property type="protein sequence ID" value="CAG9932781.1"/>
    <property type="molecule type" value="Genomic_DNA"/>
</dbReference>
<evidence type="ECO:0008006" key="3">
    <source>
        <dbReference type="Google" id="ProtNLM"/>
    </source>
</evidence>
<name>A0ABM8YZ07_9PROT</name>